<sequence>RFIQTLKKILAKRVNQVFEWSDVLPFALFAYNTIPHKATGETPHFILHGFDAYTPSQIDQLDKPSRYQTDIEDYKHQVLENLYAAQEIVREKLEKYRKEMASEYNERKHARDTNINVNDLVFVELPTERAKNALSKLAPRWEGPARVVELGKTHVKVKFLHGESFKEIHLSQVVKWQGKESDAQLLKGETSRRTRPRNVVNYVTFSGSKMATTSKLSELYSCTEQECALTVGLVLRNSKFSKVEALSVRDLAEKVAIAATSKMTDQDKEDAFKKADDVLQRPEKITVSNEVLKSVWKAVLQVCSHQADVFKTTIGKTIDPHEVEHPDMVHEMIAHMNNVHYMPVKNMDTVLIKTIVYIPTEKLLYDTGAQFEAAVYIMMQTLDNLERCNGCNVVMLPVLRHLGHPETSQKFIAWYKEAAGKDPRLIGLQEFDEMKLINWLNATPSNKEAIQYVNPQGHLTEAGTRKLVEYLNLLDFNWKHRELLQPIPATDAAKSTDRAPLSDAGNSNSRGNSHRGKTFHRGHGRGSSFSNDYDRGVKRKVDEWMNDASSVRGSSQSNRNRRTYHQ</sequence>
<evidence type="ECO:0000313" key="1">
    <source>
        <dbReference type="Proteomes" id="UP000887579"/>
    </source>
</evidence>
<evidence type="ECO:0000313" key="2">
    <source>
        <dbReference type="WBParaSite" id="ES5_v2.g16460.t1"/>
    </source>
</evidence>
<accession>A0AC34FGN5</accession>
<reference evidence="2" key="1">
    <citation type="submission" date="2022-11" db="UniProtKB">
        <authorList>
            <consortium name="WormBaseParasite"/>
        </authorList>
    </citation>
    <scope>IDENTIFICATION</scope>
</reference>
<organism evidence="1 2">
    <name type="scientific">Panagrolaimus sp. ES5</name>
    <dbReference type="NCBI Taxonomy" id="591445"/>
    <lineage>
        <taxon>Eukaryota</taxon>
        <taxon>Metazoa</taxon>
        <taxon>Ecdysozoa</taxon>
        <taxon>Nematoda</taxon>
        <taxon>Chromadorea</taxon>
        <taxon>Rhabditida</taxon>
        <taxon>Tylenchina</taxon>
        <taxon>Panagrolaimomorpha</taxon>
        <taxon>Panagrolaimoidea</taxon>
        <taxon>Panagrolaimidae</taxon>
        <taxon>Panagrolaimus</taxon>
    </lineage>
</organism>
<protein>
    <submittedName>
        <fullName evidence="2">Uncharacterized protein</fullName>
    </submittedName>
</protein>
<dbReference type="Proteomes" id="UP000887579">
    <property type="component" value="Unplaced"/>
</dbReference>
<name>A0AC34FGN5_9BILA</name>
<proteinExistence type="predicted"/>
<dbReference type="WBParaSite" id="ES5_v2.g16460.t1">
    <property type="protein sequence ID" value="ES5_v2.g16460.t1"/>
    <property type="gene ID" value="ES5_v2.g16460"/>
</dbReference>